<organism evidence="3 4">
    <name type="scientific">Spirosoma agri</name>
    <dbReference type="NCBI Taxonomy" id="1987381"/>
    <lineage>
        <taxon>Bacteria</taxon>
        <taxon>Pseudomonadati</taxon>
        <taxon>Bacteroidota</taxon>
        <taxon>Cytophagia</taxon>
        <taxon>Cytophagales</taxon>
        <taxon>Cytophagaceae</taxon>
        <taxon>Spirosoma</taxon>
    </lineage>
</organism>
<reference evidence="3 4" key="1">
    <citation type="submission" date="2020-02" db="EMBL/GenBank/DDBJ databases">
        <title>Draft genome sequence of two Spirosoma agri KCTC 52727 and Spirosoma terrae KCTC 52035.</title>
        <authorList>
            <person name="Rojas J."/>
            <person name="Ambika Manirajan B."/>
            <person name="Ratering S."/>
            <person name="Suarez C."/>
            <person name="Schnell S."/>
        </authorList>
    </citation>
    <scope>NUCLEOTIDE SEQUENCE [LARGE SCALE GENOMIC DNA]</scope>
    <source>
        <strain evidence="3 4">KCTC 52727</strain>
    </source>
</reference>
<evidence type="ECO:0000313" key="4">
    <source>
        <dbReference type="Proteomes" id="UP000477386"/>
    </source>
</evidence>
<proteinExistence type="predicted"/>
<dbReference type="SUPFAM" id="SSF56601">
    <property type="entry name" value="beta-lactamase/transpeptidase-like"/>
    <property type="match status" value="1"/>
</dbReference>
<accession>A0A6M0IK65</accession>
<feature type="signal peptide" evidence="1">
    <location>
        <begin position="1"/>
        <end position="27"/>
    </location>
</feature>
<dbReference type="InterPro" id="IPR050789">
    <property type="entry name" value="Diverse_Enzym_Activities"/>
</dbReference>
<evidence type="ECO:0000313" key="3">
    <source>
        <dbReference type="EMBL" id="NEU68212.1"/>
    </source>
</evidence>
<dbReference type="InterPro" id="IPR012338">
    <property type="entry name" value="Beta-lactam/transpept-like"/>
</dbReference>
<feature type="domain" description="Beta-lactamase-related" evidence="2">
    <location>
        <begin position="39"/>
        <end position="347"/>
    </location>
</feature>
<dbReference type="RefSeq" id="WP_164039815.1">
    <property type="nucleotide sequence ID" value="NZ_JAAGNZ010000001.1"/>
</dbReference>
<comment type="caution">
    <text evidence="3">The sequence shown here is derived from an EMBL/GenBank/DDBJ whole genome shotgun (WGS) entry which is preliminary data.</text>
</comment>
<evidence type="ECO:0000259" key="2">
    <source>
        <dbReference type="Pfam" id="PF00144"/>
    </source>
</evidence>
<feature type="chain" id="PRO_5026998741" evidence="1">
    <location>
        <begin position="28"/>
        <end position="380"/>
    </location>
</feature>
<evidence type="ECO:0000256" key="1">
    <source>
        <dbReference type="SAM" id="SignalP"/>
    </source>
</evidence>
<gene>
    <name evidence="3" type="ORF">GK091_15070</name>
</gene>
<name>A0A6M0IK65_9BACT</name>
<dbReference type="EMBL" id="JAAGNZ010000001">
    <property type="protein sequence ID" value="NEU68212.1"/>
    <property type="molecule type" value="Genomic_DNA"/>
</dbReference>
<dbReference type="Pfam" id="PF00144">
    <property type="entry name" value="Beta-lactamase"/>
    <property type="match status" value="1"/>
</dbReference>
<dbReference type="Gene3D" id="3.40.710.10">
    <property type="entry name" value="DD-peptidase/beta-lactamase superfamily"/>
    <property type="match status" value="1"/>
</dbReference>
<sequence length="380" mass="42621">MNSSTQPLNRLYVWCFLNLLTVQLASAQSALTTAKLHRLDQRITQLMDSAHVPGLSIAIIQSGKVVYTKGYGLTKADSTQPVTPATVFEAASLTKPVFAYAVLQLVEEGKLDLDKPLYTYLPYSDVADDERYQQLTARMVLSHRSGFPNWRNDRQSPHLSLLFPPGKRFSYSGEGFVYLQKVVEKITNQPINELMEERVLKPLGMTKSGFVWKPSFAANVAQPHNESGETEPKYKPQQANMAYSMHTTASDYARFILAIVNNKGLKPATVDQMLSPQSQLPKRFADSTTLAPDLFWGLGFGLERTPKATYFWHWGDNGAFKCYVAANRSRKDAVIYFANGSNGLDFADEILTQTLGGYHPAFGFLGINWREEVRKRTQAK</sequence>
<protein>
    <submittedName>
        <fullName evidence="3">Beta-lactamase family protein</fullName>
    </submittedName>
</protein>
<dbReference type="PANTHER" id="PTHR43283:SF18">
    <property type="match status" value="1"/>
</dbReference>
<dbReference type="InterPro" id="IPR001466">
    <property type="entry name" value="Beta-lactam-related"/>
</dbReference>
<dbReference type="AlphaFoldDB" id="A0A6M0IK65"/>
<dbReference type="PANTHER" id="PTHR43283">
    <property type="entry name" value="BETA-LACTAMASE-RELATED"/>
    <property type="match status" value="1"/>
</dbReference>
<dbReference type="Proteomes" id="UP000477386">
    <property type="component" value="Unassembled WGS sequence"/>
</dbReference>
<keyword evidence="1" id="KW-0732">Signal</keyword>
<keyword evidence="4" id="KW-1185">Reference proteome</keyword>